<evidence type="ECO:0000313" key="2">
    <source>
        <dbReference type="EMBL" id="KAA3672937.1"/>
    </source>
</evidence>
<dbReference type="PANTHER" id="PTHR21573:SF0">
    <property type="entry name" value="ER MEMBRANE PROTEIN COMPLEX SUBUNIT 1"/>
    <property type="match status" value="1"/>
</dbReference>
<dbReference type="GO" id="GO:0034975">
    <property type="term" value="P:protein folding in endoplasmic reticulum"/>
    <property type="evidence" value="ECO:0007669"/>
    <property type="project" value="TreeGrafter"/>
</dbReference>
<accession>A0A5J4NBN2</accession>
<evidence type="ECO:0000313" key="3">
    <source>
        <dbReference type="Proteomes" id="UP000324629"/>
    </source>
</evidence>
<reference evidence="2 3" key="1">
    <citation type="journal article" date="2019" name="Gigascience">
        <title>Whole-genome sequence of the oriental lung fluke Paragonimus westermani.</title>
        <authorList>
            <person name="Oey H."/>
            <person name="Zakrzewski M."/>
            <person name="Narain K."/>
            <person name="Devi K.R."/>
            <person name="Agatsuma T."/>
            <person name="Nawaratna S."/>
            <person name="Gobert G.N."/>
            <person name="Jones M.K."/>
            <person name="Ragan M.A."/>
            <person name="McManus D.P."/>
            <person name="Krause L."/>
        </authorList>
    </citation>
    <scope>NUCLEOTIDE SEQUENCE [LARGE SCALE GENOMIC DNA]</scope>
    <source>
        <strain evidence="2 3">IND2009</strain>
    </source>
</reference>
<dbReference type="Proteomes" id="UP000324629">
    <property type="component" value="Unassembled WGS sequence"/>
</dbReference>
<protein>
    <recommendedName>
        <fullName evidence="1">EMC1 first beta-propeller domain-containing protein</fullName>
    </recommendedName>
</protein>
<dbReference type="PANTHER" id="PTHR21573">
    <property type="entry name" value="ER MEMBRANE PROTEIN COMPLEX SUBUNIT 1"/>
    <property type="match status" value="1"/>
</dbReference>
<feature type="non-terminal residue" evidence="2">
    <location>
        <position position="1"/>
    </location>
</feature>
<keyword evidence="3" id="KW-1185">Reference proteome</keyword>
<dbReference type="GO" id="GO:0072546">
    <property type="term" value="C:EMC complex"/>
    <property type="evidence" value="ECO:0007669"/>
    <property type="project" value="InterPro"/>
</dbReference>
<organism evidence="2 3">
    <name type="scientific">Paragonimus westermani</name>
    <dbReference type="NCBI Taxonomy" id="34504"/>
    <lineage>
        <taxon>Eukaryota</taxon>
        <taxon>Metazoa</taxon>
        <taxon>Spiralia</taxon>
        <taxon>Lophotrochozoa</taxon>
        <taxon>Platyhelminthes</taxon>
        <taxon>Trematoda</taxon>
        <taxon>Digenea</taxon>
        <taxon>Plagiorchiida</taxon>
        <taxon>Troglotremata</taxon>
        <taxon>Troglotrematidae</taxon>
        <taxon>Paragonimus</taxon>
    </lineage>
</organism>
<sequence>LWAYCVIKKMIRPVEISNILYMLAFLNVGLALFEDQIGLFDWNQKYIGKARFIDQRLIGSHKTYLFGSEKNVIASVASKDGSIVWRHVLEDGGMLVAMTRCDNVLTFGVTRSPKSCYLLTEAKLSHLIYGQGRLPRRRNSIRNLSLAPQEVKLIASEPSDTHLSVIFLRSAALSAQTGVAQTELTATVISLPKFEQKDLVLGETRTYVFENLVRGLARQVTKRCGTAENCHVYACSRICV</sequence>
<proteinExistence type="predicted"/>
<dbReference type="EMBL" id="QNGE01004389">
    <property type="protein sequence ID" value="KAA3672937.1"/>
    <property type="molecule type" value="Genomic_DNA"/>
</dbReference>
<gene>
    <name evidence="2" type="ORF">DEA37_0004859</name>
</gene>
<dbReference type="InterPro" id="IPR058545">
    <property type="entry name" value="Beta-prop_EMC1_1st"/>
</dbReference>
<dbReference type="AlphaFoldDB" id="A0A5J4NBN2"/>
<dbReference type="InterPro" id="IPR026895">
    <property type="entry name" value="EMC1"/>
</dbReference>
<name>A0A5J4NBN2_9TREM</name>
<feature type="domain" description="EMC1 first beta-propeller" evidence="1">
    <location>
        <begin position="31"/>
        <end position="92"/>
    </location>
</feature>
<evidence type="ECO:0000259" key="1">
    <source>
        <dbReference type="Pfam" id="PF25293"/>
    </source>
</evidence>
<dbReference type="Pfam" id="PF25293">
    <property type="entry name" value="Beta-prop_EMC1_N"/>
    <property type="match status" value="1"/>
</dbReference>
<comment type="caution">
    <text evidence="2">The sequence shown here is derived from an EMBL/GenBank/DDBJ whole genome shotgun (WGS) entry which is preliminary data.</text>
</comment>